<dbReference type="RefSeq" id="WP_191012162.1">
    <property type="nucleotide sequence ID" value="NZ_CP061646.1"/>
</dbReference>
<keyword evidence="1" id="KW-0812">Transmembrane</keyword>
<reference evidence="2 3" key="2">
    <citation type="submission" date="2020-09" db="EMBL/GenBank/DDBJ databases">
        <authorList>
            <person name="Chen F.-J."/>
            <person name="Lee Y.-T."/>
        </authorList>
    </citation>
    <scope>NUCLEOTIDE SEQUENCE [LARGE SCALE GENOMIC DNA]</scope>
    <source>
        <strain evidence="2 3">AS39</strain>
    </source>
</reference>
<name>A0A7H2V629_9GAMM</name>
<dbReference type="AlphaFoldDB" id="A0A7H2V629"/>
<evidence type="ECO:0000256" key="1">
    <source>
        <dbReference type="SAM" id="Phobius"/>
    </source>
</evidence>
<keyword evidence="1" id="KW-1133">Transmembrane helix</keyword>
<gene>
    <name evidence="2" type="ORF">IC776_15445</name>
</gene>
<feature type="transmembrane region" description="Helical" evidence="1">
    <location>
        <begin position="217"/>
        <end position="235"/>
    </location>
</feature>
<keyword evidence="1" id="KW-0472">Membrane</keyword>
<organism evidence="2 3">
    <name type="scientific">Acinetobacter seifertii</name>
    <dbReference type="NCBI Taxonomy" id="1530123"/>
    <lineage>
        <taxon>Bacteria</taxon>
        <taxon>Pseudomonadati</taxon>
        <taxon>Pseudomonadota</taxon>
        <taxon>Gammaproteobacteria</taxon>
        <taxon>Moraxellales</taxon>
        <taxon>Moraxellaceae</taxon>
        <taxon>Acinetobacter</taxon>
        <taxon>Acinetobacter calcoaceticus/baumannii complex</taxon>
    </lineage>
</organism>
<proteinExistence type="predicted"/>
<protein>
    <submittedName>
        <fullName evidence="2">Uncharacterized protein</fullName>
    </submittedName>
</protein>
<feature type="transmembrane region" description="Helical" evidence="1">
    <location>
        <begin position="247"/>
        <end position="268"/>
    </location>
</feature>
<reference evidence="3" key="1">
    <citation type="submission" date="2020-09" db="EMBL/GenBank/DDBJ databases">
        <title>Clinical and molecular characterization of Acinetobacter seifertii in Taiwan.</title>
        <authorList>
            <person name="Li L.-H."/>
            <person name="Yang Y.-S."/>
            <person name="Sun J.-R."/>
            <person name="Huang T.-W."/>
            <person name="Huang W.-C."/>
            <person name="Wang Y.-C."/>
            <person name="Kuo T.-H."/>
            <person name="Kuo S.-C."/>
            <person name="Chen T.-L."/>
        </authorList>
    </citation>
    <scope>NUCLEOTIDE SEQUENCE [LARGE SCALE GENOMIC DNA]</scope>
    <source>
        <strain evidence="3">AS39</strain>
    </source>
</reference>
<evidence type="ECO:0000313" key="3">
    <source>
        <dbReference type="Proteomes" id="UP000516666"/>
    </source>
</evidence>
<dbReference type="EMBL" id="CP061646">
    <property type="protein sequence ID" value="QNX71812.1"/>
    <property type="molecule type" value="Genomic_DNA"/>
</dbReference>
<accession>A0A7H2V629</accession>
<evidence type="ECO:0000313" key="2">
    <source>
        <dbReference type="EMBL" id="QNX71812.1"/>
    </source>
</evidence>
<sequence>MVKVSKIISSPEDIQRSKDLAEVRDRIKNNIEQLIKHRVLNSSILISDDQDFVKNNLETVLVLIGDFNLDQNIGKFLNLFVTQTQYLIDNFDDLLKLKNVEIADKSRTGIKQLNFLNDPFGSTGELEFENKQSEEVLINRIKHGITSLLDVAKQFHKLYEAVNRTIPPFLEDVMARVNDELVSFRRLRNIADNARTENIYNKAVTKYRELEKSYRSYFYWGLAIILILSIFLFLLKKFLVPALFSTIEFWAVKISILLVGITLISYFLKQSAHYQRLADQNYQTQVELQAYPSFMESIPTEEAASVRKELALKYFGREVDGTAHKDMSNLISDQMKSTTEMVKATTETIKNLKK</sequence>
<dbReference type="Proteomes" id="UP000516666">
    <property type="component" value="Chromosome"/>
</dbReference>